<dbReference type="PhylomeDB" id="B4N4Y6"/>
<reference evidence="2 3" key="1">
    <citation type="journal article" date="2007" name="Nature">
        <title>Evolution of genes and genomes on the Drosophila phylogeny.</title>
        <authorList>
            <consortium name="Drosophila 12 Genomes Consortium"/>
            <person name="Clark A.G."/>
            <person name="Eisen M.B."/>
            <person name="Smith D.R."/>
            <person name="Bergman C.M."/>
            <person name="Oliver B."/>
            <person name="Markow T.A."/>
            <person name="Kaufman T.C."/>
            <person name="Kellis M."/>
            <person name="Gelbart W."/>
            <person name="Iyer V.N."/>
            <person name="Pollard D.A."/>
            <person name="Sackton T.B."/>
            <person name="Larracuente A.M."/>
            <person name="Singh N.D."/>
            <person name="Abad J.P."/>
            <person name="Abt D.N."/>
            <person name="Adryan B."/>
            <person name="Aguade M."/>
            <person name="Akashi H."/>
            <person name="Anderson W.W."/>
            <person name="Aquadro C.F."/>
            <person name="Ardell D.H."/>
            <person name="Arguello R."/>
            <person name="Artieri C.G."/>
            <person name="Barbash D.A."/>
            <person name="Barker D."/>
            <person name="Barsanti P."/>
            <person name="Batterham P."/>
            <person name="Batzoglou S."/>
            <person name="Begun D."/>
            <person name="Bhutkar A."/>
            <person name="Blanco E."/>
            <person name="Bosak S.A."/>
            <person name="Bradley R.K."/>
            <person name="Brand A.D."/>
            <person name="Brent M.R."/>
            <person name="Brooks A.N."/>
            <person name="Brown R.H."/>
            <person name="Butlin R.K."/>
            <person name="Caggese C."/>
            <person name="Calvi B.R."/>
            <person name="Bernardo de Carvalho A."/>
            <person name="Caspi A."/>
            <person name="Castrezana S."/>
            <person name="Celniker S.E."/>
            <person name="Chang J.L."/>
            <person name="Chapple C."/>
            <person name="Chatterji S."/>
            <person name="Chinwalla A."/>
            <person name="Civetta A."/>
            <person name="Clifton S.W."/>
            <person name="Comeron J.M."/>
            <person name="Costello J.C."/>
            <person name="Coyne J.A."/>
            <person name="Daub J."/>
            <person name="David R.G."/>
            <person name="Delcher A.L."/>
            <person name="Delehaunty K."/>
            <person name="Do C.B."/>
            <person name="Ebling H."/>
            <person name="Edwards K."/>
            <person name="Eickbush T."/>
            <person name="Evans J.D."/>
            <person name="Filipski A."/>
            <person name="Findeiss S."/>
            <person name="Freyhult E."/>
            <person name="Fulton L."/>
            <person name="Fulton R."/>
            <person name="Garcia A.C."/>
            <person name="Gardiner A."/>
            <person name="Garfield D.A."/>
            <person name="Garvin B.E."/>
            <person name="Gibson G."/>
            <person name="Gilbert D."/>
            <person name="Gnerre S."/>
            <person name="Godfrey J."/>
            <person name="Good R."/>
            <person name="Gotea V."/>
            <person name="Gravely B."/>
            <person name="Greenberg A.J."/>
            <person name="Griffiths-Jones S."/>
            <person name="Gross S."/>
            <person name="Guigo R."/>
            <person name="Gustafson E.A."/>
            <person name="Haerty W."/>
            <person name="Hahn M.W."/>
            <person name="Halligan D.L."/>
            <person name="Halpern A.L."/>
            <person name="Halter G.M."/>
            <person name="Han M.V."/>
            <person name="Heger A."/>
            <person name="Hillier L."/>
            <person name="Hinrichs A.S."/>
            <person name="Holmes I."/>
            <person name="Hoskins R.A."/>
            <person name="Hubisz M.J."/>
            <person name="Hultmark D."/>
            <person name="Huntley M.A."/>
            <person name="Jaffe D.B."/>
            <person name="Jagadeeshan S."/>
            <person name="Jeck W.R."/>
            <person name="Johnson J."/>
            <person name="Jones C.D."/>
            <person name="Jordan W.C."/>
            <person name="Karpen G.H."/>
            <person name="Kataoka E."/>
            <person name="Keightley P.D."/>
            <person name="Kheradpour P."/>
            <person name="Kirkness E.F."/>
            <person name="Koerich L.B."/>
            <person name="Kristiansen K."/>
            <person name="Kudrna D."/>
            <person name="Kulathinal R.J."/>
            <person name="Kumar S."/>
            <person name="Kwok R."/>
            <person name="Lander E."/>
            <person name="Langley C.H."/>
            <person name="Lapoint R."/>
            <person name="Lazzaro B.P."/>
            <person name="Lee S.J."/>
            <person name="Levesque L."/>
            <person name="Li R."/>
            <person name="Lin C.F."/>
            <person name="Lin M.F."/>
            <person name="Lindblad-Toh K."/>
            <person name="Llopart A."/>
            <person name="Long M."/>
            <person name="Low L."/>
            <person name="Lozovsky E."/>
            <person name="Lu J."/>
            <person name="Luo M."/>
            <person name="Machado C.A."/>
            <person name="Makalowski W."/>
            <person name="Marzo M."/>
            <person name="Matsuda M."/>
            <person name="Matzkin L."/>
            <person name="McAllister B."/>
            <person name="McBride C.S."/>
            <person name="McKernan B."/>
            <person name="McKernan K."/>
            <person name="Mendez-Lago M."/>
            <person name="Minx P."/>
            <person name="Mollenhauer M.U."/>
            <person name="Montooth K."/>
            <person name="Mount S.M."/>
            <person name="Mu X."/>
            <person name="Myers E."/>
            <person name="Negre B."/>
            <person name="Newfeld S."/>
            <person name="Nielsen R."/>
            <person name="Noor M.A."/>
            <person name="O'Grady P."/>
            <person name="Pachter L."/>
            <person name="Papaceit M."/>
            <person name="Parisi M.J."/>
            <person name="Parisi M."/>
            <person name="Parts L."/>
            <person name="Pedersen J.S."/>
            <person name="Pesole G."/>
            <person name="Phillippy A.M."/>
            <person name="Ponting C.P."/>
            <person name="Pop M."/>
            <person name="Porcelli D."/>
            <person name="Powell J.R."/>
            <person name="Prohaska S."/>
            <person name="Pruitt K."/>
            <person name="Puig M."/>
            <person name="Quesneville H."/>
            <person name="Ram K.R."/>
            <person name="Rand D."/>
            <person name="Rasmussen M.D."/>
            <person name="Reed L.K."/>
            <person name="Reenan R."/>
            <person name="Reily A."/>
            <person name="Remington K.A."/>
            <person name="Rieger T.T."/>
            <person name="Ritchie M.G."/>
            <person name="Robin C."/>
            <person name="Rogers Y.H."/>
            <person name="Rohde C."/>
            <person name="Rozas J."/>
            <person name="Rubenfield M.J."/>
            <person name="Ruiz A."/>
            <person name="Russo S."/>
            <person name="Salzberg S.L."/>
            <person name="Sanchez-Gracia A."/>
            <person name="Saranga D.J."/>
            <person name="Sato H."/>
            <person name="Schaeffer S.W."/>
            <person name="Schatz M.C."/>
            <person name="Schlenke T."/>
            <person name="Schwartz R."/>
            <person name="Segarra C."/>
            <person name="Singh R.S."/>
            <person name="Sirot L."/>
            <person name="Sirota M."/>
            <person name="Sisneros N.B."/>
            <person name="Smith C.D."/>
            <person name="Smith T.F."/>
            <person name="Spieth J."/>
            <person name="Stage D.E."/>
            <person name="Stark A."/>
            <person name="Stephan W."/>
            <person name="Strausberg R.L."/>
            <person name="Strempel S."/>
            <person name="Sturgill D."/>
            <person name="Sutton G."/>
            <person name="Sutton G.G."/>
            <person name="Tao W."/>
            <person name="Teichmann S."/>
            <person name="Tobari Y.N."/>
            <person name="Tomimura Y."/>
            <person name="Tsolas J.M."/>
            <person name="Valente V.L."/>
            <person name="Venter E."/>
            <person name="Venter J.C."/>
            <person name="Vicario S."/>
            <person name="Vieira F.G."/>
            <person name="Vilella A.J."/>
            <person name="Villasante A."/>
            <person name="Walenz B."/>
            <person name="Wang J."/>
            <person name="Wasserman M."/>
            <person name="Watts T."/>
            <person name="Wilson D."/>
            <person name="Wilson R.K."/>
            <person name="Wing R.A."/>
            <person name="Wolfner M.F."/>
            <person name="Wong A."/>
            <person name="Wong G.K."/>
            <person name="Wu C.I."/>
            <person name="Wu G."/>
            <person name="Yamamoto D."/>
            <person name="Yang H.P."/>
            <person name="Yang S.P."/>
            <person name="Yorke J.A."/>
            <person name="Yoshida K."/>
            <person name="Zdobnov E."/>
            <person name="Zhang P."/>
            <person name="Zhang Y."/>
            <person name="Zimin A.V."/>
            <person name="Baldwin J."/>
            <person name="Abdouelleil A."/>
            <person name="Abdulkadir J."/>
            <person name="Abebe A."/>
            <person name="Abera B."/>
            <person name="Abreu J."/>
            <person name="Acer S.C."/>
            <person name="Aftuck L."/>
            <person name="Alexander A."/>
            <person name="An P."/>
            <person name="Anderson E."/>
            <person name="Anderson S."/>
            <person name="Arachi H."/>
            <person name="Azer M."/>
            <person name="Bachantsang P."/>
            <person name="Barry A."/>
            <person name="Bayul T."/>
            <person name="Berlin A."/>
            <person name="Bessette D."/>
            <person name="Bloom T."/>
            <person name="Blye J."/>
            <person name="Boguslavskiy L."/>
            <person name="Bonnet C."/>
            <person name="Boukhgalter B."/>
            <person name="Bourzgui I."/>
            <person name="Brown A."/>
            <person name="Cahill P."/>
            <person name="Channer S."/>
            <person name="Cheshatsang Y."/>
            <person name="Chuda L."/>
            <person name="Citroen M."/>
            <person name="Collymore A."/>
            <person name="Cooke P."/>
            <person name="Costello M."/>
            <person name="D'Aco K."/>
            <person name="Daza R."/>
            <person name="De Haan G."/>
            <person name="DeGray S."/>
            <person name="DeMaso C."/>
            <person name="Dhargay N."/>
            <person name="Dooley K."/>
            <person name="Dooley E."/>
            <person name="Doricent M."/>
            <person name="Dorje P."/>
            <person name="Dorjee K."/>
            <person name="Dupes A."/>
            <person name="Elong R."/>
            <person name="Falk J."/>
            <person name="Farina A."/>
            <person name="Faro S."/>
            <person name="Ferguson D."/>
            <person name="Fisher S."/>
            <person name="Foley C.D."/>
            <person name="Franke A."/>
            <person name="Friedrich D."/>
            <person name="Gadbois L."/>
            <person name="Gearin G."/>
            <person name="Gearin C.R."/>
            <person name="Giannoukos G."/>
            <person name="Goode T."/>
            <person name="Graham J."/>
            <person name="Grandbois E."/>
            <person name="Grewal S."/>
            <person name="Gyaltsen K."/>
            <person name="Hafez N."/>
            <person name="Hagos B."/>
            <person name="Hall J."/>
            <person name="Henson C."/>
            <person name="Hollinger A."/>
            <person name="Honan T."/>
            <person name="Huard M.D."/>
            <person name="Hughes L."/>
            <person name="Hurhula B."/>
            <person name="Husby M.E."/>
            <person name="Kamat A."/>
            <person name="Kanga B."/>
            <person name="Kashin S."/>
            <person name="Khazanovich D."/>
            <person name="Kisner P."/>
            <person name="Lance K."/>
            <person name="Lara M."/>
            <person name="Lee W."/>
            <person name="Lennon N."/>
            <person name="Letendre F."/>
            <person name="LeVine R."/>
            <person name="Lipovsky A."/>
            <person name="Liu X."/>
            <person name="Liu J."/>
            <person name="Liu S."/>
            <person name="Lokyitsang T."/>
            <person name="Lokyitsang Y."/>
            <person name="Lubonja R."/>
            <person name="Lui A."/>
            <person name="MacDonald P."/>
            <person name="Magnisalis V."/>
            <person name="Maru K."/>
            <person name="Matthews C."/>
            <person name="McCusker W."/>
            <person name="McDonough S."/>
            <person name="Mehta T."/>
            <person name="Meldrim J."/>
            <person name="Meneus L."/>
            <person name="Mihai O."/>
            <person name="Mihalev A."/>
            <person name="Mihova T."/>
            <person name="Mittelman R."/>
            <person name="Mlenga V."/>
            <person name="Montmayeur A."/>
            <person name="Mulrain L."/>
            <person name="Navidi A."/>
            <person name="Naylor J."/>
            <person name="Negash T."/>
            <person name="Nguyen T."/>
            <person name="Nguyen N."/>
            <person name="Nicol R."/>
            <person name="Norbu C."/>
            <person name="Norbu N."/>
            <person name="Novod N."/>
            <person name="O'Neill B."/>
            <person name="Osman S."/>
            <person name="Markiewicz E."/>
            <person name="Oyono O.L."/>
            <person name="Patti C."/>
            <person name="Phunkhang P."/>
            <person name="Pierre F."/>
            <person name="Priest M."/>
            <person name="Raghuraman S."/>
            <person name="Rege F."/>
            <person name="Reyes R."/>
            <person name="Rise C."/>
            <person name="Rogov P."/>
            <person name="Ross K."/>
            <person name="Ryan E."/>
            <person name="Settipalli S."/>
            <person name="Shea T."/>
            <person name="Sherpa N."/>
            <person name="Shi L."/>
            <person name="Shih D."/>
            <person name="Sparrow T."/>
            <person name="Spaulding J."/>
            <person name="Stalker J."/>
            <person name="Stange-Thomann N."/>
            <person name="Stavropoulos S."/>
            <person name="Stone C."/>
            <person name="Strader C."/>
            <person name="Tesfaye S."/>
            <person name="Thomson T."/>
            <person name="Thoulutsang Y."/>
            <person name="Thoulutsang D."/>
            <person name="Topham K."/>
            <person name="Topping I."/>
            <person name="Tsamla T."/>
            <person name="Vassiliev H."/>
            <person name="Vo A."/>
            <person name="Wangchuk T."/>
            <person name="Wangdi T."/>
            <person name="Weiand M."/>
            <person name="Wilkinson J."/>
            <person name="Wilson A."/>
            <person name="Yadav S."/>
            <person name="Young G."/>
            <person name="Yu Q."/>
            <person name="Zembek L."/>
            <person name="Zhong D."/>
            <person name="Zimmer A."/>
            <person name="Zwirko Z."/>
            <person name="Jaffe D.B."/>
            <person name="Alvarez P."/>
            <person name="Brockman W."/>
            <person name="Butler J."/>
            <person name="Chin C."/>
            <person name="Gnerre S."/>
            <person name="Grabherr M."/>
            <person name="Kleber M."/>
            <person name="Mauceli E."/>
            <person name="MacCallum I."/>
        </authorList>
    </citation>
    <scope>NUCLEOTIDE SEQUENCE [LARGE SCALE GENOMIC DNA]</scope>
    <source>
        <strain evidence="3">Tucson 14030-0811.24</strain>
    </source>
</reference>
<dbReference type="Gene3D" id="3.90.70.120">
    <property type="match status" value="3"/>
</dbReference>
<keyword evidence="3" id="KW-1185">Reference proteome</keyword>
<feature type="region of interest" description="Disordered" evidence="1">
    <location>
        <begin position="1730"/>
        <end position="1752"/>
    </location>
</feature>
<name>B4N4Y6_DROWI</name>
<dbReference type="OrthoDB" id="8062037at2759"/>
<evidence type="ECO:0000256" key="1">
    <source>
        <dbReference type="SAM" id="MobiDB-lite"/>
    </source>
</evidence>
<dbReference type="STRING" id="7260.B4N4Y6"/>
<feature type="region of interest" description="Disordered" evidence="1">
    <location>
        <begin position="1364"/>
        <end position="1394"/>
    </location>
</feature>
<feature type="region of interest" description="Disordered" evidence="1">
    <location>
        <begin position="1121"/>
        <end position="1186"/>
    </location>
</feature>
<feature type="compositionally biased region" description="Acidic residues" evidence="1">
    <location>
        <begin position="1154"/>
        <end position="1173"/>
    </location>
</feature>
<feature type="compositionally biased region" description="Basic residues" evidence="1">
    <location>
        <begin position="1383"/>
        <end position="1392"/>
    </location>
</feature>
<feature type="compositionally biased region" description="Acidic residues" evidence="1">
    <location>
        <begin position="1734"/>
        <end position="1752"/>
    </location>
</feature>
<feature type="compositionally biased region" description="Acidic residues" evidence="1">
    <location>
        <begin position="148"/>
        <end position="164"/>
    </location>
</feature>
<protein>
    <submittedName>
        <fullName evidence="2">GK20472</fullName>
    </submittedName>
</protein>
<evidence type="ECO:0000313" key="3">
    <source>
        <dbReference type="Proteomes" id="UP000007798"/>
    </source>
</evidence>
<evidence type="ECO:0000313" key="2">
    <source>
        <dbReference type="EMBL" id="EDW79425.1"/>
    </source>
</evidence>
<dbReference type="eggNOG" id="ENOG502QUZ3">
    <property type="taxonomic scope" value="Eukaryota"/>
</dbReference>
<gene>
    <name evidence="2" type="primary">Dwil\GK20472</name>
    <name evidence="2" type="ORF">Dwil_GK20472</name>
</gene>
<organism evidence="3">
    <name type="scientific">Drosophila willistoni</name>
    <name type="common">Fruit fly</name>
    <dbReference type="NCBI Taxonomy" id="7260"/>
    <lineage>
        <taxon>Eukaryota</taxon>
        <taxon>Metazoa</taxon>
        <taxon>Ecdysozoa</taxon>
        <taxon>Arthropoda</taxon>
        <taxon>Hexapoda</taxon>
        <taxon>Insecta</taxon>
        <taxon>Pterygota</taxon>
        <taxon>Neoptera</taxon>
        <taxon>Endopterygota</taxon>
        <taxon>Diptera</taxon>
        <taxon>Brachycera</taxon>
        <taxon>Muscomorpha</taxon>
        <taxon>Ephydroidea</taxon>
        <taxon>Drosophilidae</taxon>
        <taxon>Drosophila</taxon>
        <taxon>Sophophora</taxon>
    </lineage>
</organism>
<dbReference type="PANTHER" id="PTHR40552:SF6">
    <property type="entry name" value="FI09606P-RELATED"/>
    <property type="match status" value="1"/>
</dbReference>
<accession>B4N4Y6</accession>
<dbReference type="OMA" id="MRYIDEE"/>
<dbReference type="EMBL" id="CH964101">
    <property type="protein sequence ID" value="EDW79425.1"/>
    <property type="molecule type" value="Genomic_DNA"/>
</dbReference>
<dbReference type="Proteomes" id="UP000007798">
    <property type="component" value="Unassembled WGS sequence"/>
</dbReference>
<proteinExistence type="predicted"/>
<dbReference type="InParanoid" id="B4N4Y6"/>
<sequence>MLKKFVEVNAEESPSANPYEVRTYLGDVAQTPEWKNETCPPRERVCKKPPNSTISHVLTIEDEIRKLHQKAEESRFIRPFKKRCELYDEFTMCVVPQRTPEELKVHAEMRERLLLARKDFGLVEHDARHKRTCPKDLVVLNSPMNVHEEEEGEPEEEGGEEEETDVKPQLASPECSSDIIIIPDKRMLELKRPKSRIYLNETQVGPLEELPFPSYNPRVIQEGLEGENLKSFDIIEGCNQQDLWTWNVGYQKREEQLDEDFIAASLPKYENDGELTVYNIPKELDKTFTAEIVFGSRNIYPDDKKEDNRVSYYFRPSEVACIIIAYVESFRLNPDFWTAGTMDSILKRGVKLTKKSIAYNYKSETNDFDIIPQVDDRQASVDIKIHFSGLLKNEPNMFKALSLFFSKYNSCIFVSRDLFLLIWKRCLNSYYIFDPNGRNDLCQRDFVDGKCSLMATRFTEHLVHLINKFSDLTPDDEFSIYEISLAQYGKLKEPKVRKDTNMVYHKLWAVVNEHFAVKPAGNNGLQQPISGNEKNASLVVSLIALIYSEFELAKLWRPMTIDDIIRYGVAYYKTLRKKFRLDGKRWKNKKPELNVVDLPEMFLMGAFKATVRKNPFMINGHVADCKSYLESQLTMALQQLFSTPQWPAALLQIDNSVLSIWRDREFFYVFDPFRRNRTGLVIDPDDYRIKGLAVLQMHSTFDSFCRVLYLNALKMRRGGKFFIHGIRTGCIRPLQVMTQKTNKFPALQMGLPTFTDEPEPAELKQKKSIESIPEAERMPITDEKEMAEDLINQIINEIIKELPEPQLERPRVYRQAQKVLLRTDKENLRALRLKIKRGYELAGEEEEDEDLQRLLTLEEELALKSNFLTLPDGAWIIKGTTQLPQLDEEMAKLSGLLAGLVAVAVSAKYKISTWNADLIEFSLESPNQFGDDYQNYEYILACLLAKKLPDIAIGESNFSMEVTKVVKSSIMVPLREVLLELLIANTRLLLVCQRFSCLIVKRYNFLYMFIGFPCNPLGFRKGGSGPACLLRFVELDALLRRIEFGCNPQGCTVMNFIVAAIKVVDNNTQGRFRHWGKALEDAEYDQEASRKKRLKEQRLEKMRYIDEELKKENRRIQMFLEAKQAREDRKKGKKDKSKPEYKDTGLDEAHGEENEYDELGMEEEEEAEGEEEIELKHQPGKRLPKEIRRPYKPRPILYGYRMREKDCNFKIQGSMAMEGRDEGSFSLIKPCYFASALAIISCSLRPLNHWNSYRIDRVITNAKAIASRVCEMESVFERVVRHVTVDDYEFDIWIRSFEPAGMWTPAAGSKKKISGAAAMAMFKKKLDKSLATRSYLLLFTANGSYAMYHDEFYHLFDPYGSMEKPGGGEEEDDGAEGGGDEKKKKKCPKGPKRYPERNTASWILFADVDGLINYIDERNAQPEWKEKCQYKFYVVDILSYKKAAPNARILQLLTDLSIPMTCSNKHYGRPEYEICATNESLGWLELENCLPVWSRLNRRNTAGKYRNLPVSKLKKFDVEIEGRLWSLWGNLHPEAPVFEDELRGRQYLACYVMACCAASVYRLMDWSAHLLDTIVVCGDKYFKESIDQISKEDYEFSLENLNIDCSLEAINFVVHIEHVCYGKLYRVPTSNRMNLSEALIYFFSHYQYGIVMVRKRALAIGFSPGHDGGYFMYDCQEKDHPLFPKAQGASYLLRTRHLQVLLYCIVVTLNVPFYNIDFSIHKVEMLREGATVENEGEEEEGGGAEGGEDDEQ</sequence>
<dbReference type="PANTHER" id="PTHR40552">
    <property type="entry name" value="AT05186P-RELATED"/>
    <property type="match status" value="1"/>
</dbReference>
<feature type="compositionally biased region" description="Basic and acidic residues" evidence="1">
    <location>
        <begin position="1137"/>
        <end position="1153"/>
    </location>
</feature>
<dbReference type="HOGENOM" id="CLU_002769_0_0_1"/>
<feature type="region of interest" description="Disordered" evidence="1">
    <location>
        <begin position="144"/>
        <end position="170"/>
    </location>
</feature>
<dbReference type="KEGG" id="dwi:6645784"/>